<keyword evidence="5 9" id="KW-0963">Cytoplasm</keyword>
<dbReference type="HAMAP" id="MF_00051">
    <property type="entry name" value="SHMT"/>
    <property type="match status" value="1"/>
</dbReference>
<dbReference type="GO" id="GO:0035999">
    <property type="term" value="P:tetrahydrofolate interconversion"/>
    <property type="evidence" value="ECO:0007669"/>
    <property type="project" value="UniProtKB-UniRule"/>
</dbReference>
<dbReference type="UniPathway" id="UPA00288">
    <property type="reaction ID" value="UER01023"/>
</dbReference>
<dbReference type="EC" id="2.1.2.1" evidence="9"/>
<evidence type="ECO:0000256" key="3">
    <source>
        <dbReference type="ARBA" id="ARBA00006376"/>
    </source>
</evidence>
<keyword evidence="9" id="KW-0028">Amino-acid biosynthesis</keyword>
<dbReference type="PROSITE" id="PS00096">
    <property type="entry name" value="SHMT"/>
    <property type="match status" value="1"/>
</dbReference>
<evidence type="ECO:0000256" key="10">
    <source>
        <dbReference type="PIRSR" id="PIRSR000412-50"/>
    </source>
</evidence>
<keyword evidence="8 9" id="KW-0663">Pyridoxal phosphate</keyword>
<name>A0A1G2HR01_9BACT</name>
<dbReference type="NCBIfam" id="NF000586">
    <property type="entry name" value="PRK00011.1"/>
    <property type="match status" value="1"/>
</dbReference>
<evidence type="ECO:0000256" key="9">
    <source>
        <dbReference type="HAMAP-Rule" id="MF_00051"/>
    </source>
</evidence>
<evidence type="ECO:0000256" key="7">
    <source>
        <dbReference type="ARBA" id="ARBA00022679"/>
    </source>
</evidence>
<comment type="pathway">
    <text evidence="9">Amino-acid biosynthesis; glycine biosynthesis; glycine from L-serine: step 1/1.</text>
</comment>
<dbReference type="Proteomes" id="UP000177190">
    <property type="component" value="Unassembled WGS sequence"/>
</dbReference>
<evidence type="ECO:0000256" key="2">
    <source>
        <dbReference type="ARBA" id="ARBA00004496"/>
    </source>
</evidence>
<dbReference type="EMBL" id="MHOM01000017">
    <property type="protein sequence ID" value="OGZ64966.1"/>
    <property type="molecule type" value="Genomic_DNA"/>
</dbReference>
<dbReference type="GO" id="GO:0030170">
    <property type="term" value="F:pyridoxal phosphate binding"/>
    <property type="evidence" value="ECO:0007669"/>
    <property type="project" value="UniProtKB-UniRule"/>
</dbReference>
<dbReference type="PANTHER" id="PTHR11680">
    <property type="entry name" value="SERINE HYDROXYMETHYLTRANSFERASE"/>
    <property type="match status" value="1"/>
</dbReference>
<dbReference type="InterPro" id="IPR015422">
    <property type="entry name" value="PyrdxlP-dep_Trfase_small"/>
</dbReference>
<dbReference type="InterPro" id="IPR039429">
    <property type="entry name" value="SHMT-like_dom"/>
</dbReference>
<dbReference type="AlphaFoldDB" id="A0A1G2HR01"/>
<keyword evidence="12" id="KW-0489">Methyltransferase</keyword>
<dbReference type="SUPFAM" id="SSF53383">
    <property type="entry name" value="PLP-dependent transferases"/>
    <property type="match status" value="1"/>
</dbReference>
<keyword evidence="7 9" id="KW-0808">Transferase</keyword>
<keyword evidence="6 9" id="KW-0554">One-carbon metabolism</keyword>
<evidence type="ECO:0000256" key="4">
    <source>
        <dbReference type="ARBA" id="ARBA00011738"/>
    </source>
</evidence>
<dbReference type="InterPro" id="IPR001085">
    <property type="entry name" value="Ser_HO-MeTrfase"/>
</dbReference>
<dbReference type="InterPro" id="IPR015421">
    <property type="entry name" value="PyrdxlP-dep_Trfase_major"/>
</dbReference>
<comment type="catalytic activity">
    <reaction evidence="9">
        <text>(6R)-5,10-methylene-5,6,7,8-tetrahydrofolate + glycine + H2O = (6S)-5,6,7,8-tetrahydrofolate + L-serine</text>
        <dbReference type="Rhea" id="RHEA:15481"/>
        <dbReference type="ChEBI" id="CHEBI:15377"/>
        <dbReference type="ChEBI" id="CHEBI:15636"/>
        <dbReference type="ChEBI" id="CHEBI:33384"/>
        <dbReference type="ChEBI" id="CHEBI:57305"/>
        <dbReference type="ChEBI" id="CHEBI:57453"/>
        <dbReference type="EC" id="2.1.2.1"/>
    </reaction>
</comment>
<dbReference type="InterPro" id="IPR049943">
    <property type="entry name" value="Ser_HO-MeTrfase-like"/>
</dbReference>
<evidence type="ECO:0000256" key="5">
    <source>
        <dbReference type="ARBA" id="ARBA00022490"/>
    </source>
</evidence>
<evidence type="ECO:0000259" key="11">
    <source>
        <dbReference type="Pfam" id="PF00464"/>
    </source>
</evidence>
<dbReference type="Gene3D" id="3.40.640.10">
    <property type="entry name" value="Type I PLP-dependent aspartate aminotransferase-like (Major domain)"/>
    <property type="match status" value="1"/>
</dbReference>
<feature type="site" description="Plays an important role in substrate specificity" evidence="9">
    <location>
        <position position="236"/>
    </location>
</feature>
<proteinExistence type="inferred from homology"/>
<reference evidence="12 13" key="1">
    <citation type="journal article" date="2016" name="Nat. Commun.">
        <title>Thousands of microbial genomes shed light on interconnected biogeochemical processes in an aquifer system.</title>
        <authorList>
            <person name="Anantharaman K."/>
            <person name="Brown C.T."/>
            <person name="Hug L.A."/>
            <person name="Sharon I."/>
            <person name="Castelle C.J."/>
            <person name="Probst A.J."/>
            <person name="Thomas B.C."/>
            <person name="Singh A."/>
            <person name="Wilkins M.J."/>
            <person name="Karaoz U."/>
            <person name="Brodie E.L."/>
            <person name="Williams K.H."/>
            <person name="Hubbard S.S."/>
            <person name="Banfield J.F."/>
        </authorList>
    </citation>
    <scope>NUCLEOTIDE SEQUENCE [LARGE SCALE GENOMIC DNA]</scope>
</reference>
<dbReference type="InterPro" id="IPR019798">
    <property type="entry name" value="Ser_HO-MeTrfase_PLP_BS"/>
</dbReference>
<comment type="subcellular location">
    <subcellularLocation>
        <location evidence="2 9">Cytoplasm</location>
    </subcellularLocation>
</comment>
<dbReference type="GO" id="GO:0004372">
    <property type="term" value="F:glycine hydroxymethyltransferase activity"/>
    <property type="evidence" value="ECO:0007669"/>
    <property type="project" value="UniProtKB-UniRule"/>
</dbReference>
<comment type="caution">
    <text evidence="9">Lacks conserved residue(s) required for the propagation of feature annotation.</text>
</comment>
<comment type="caution">
    <text evidence="12">The sequence shown here is derived from an EMBL/GenBank/DDBJ whole genome shotgun (WGS) entry which is preliminary data.</text>
</comment>
<dbReference type="PANTHER" id="PTHR11680:SF35">
    <property type="entry name" value="SERINE HYDROXYMETHYLTRANSFERASE 1"/>
    <property type="match status" value="1"/>
</dbReference>
<dbReference type="FunFam" id="3.40.640.10:FF:000001">
    <property type="entry name" value="Serine hydroxymethyltransferase"/>
    <property type="match status" value="1"/>
</dbReference>
<evidence type="ECO:0000313" key="12">
    <source>
        <dbReference type="EMBL" id="OGZ64966.1"/>
    </source>
</evidence>
<evidence type="ECO:0000313" key="13">
    <source>
        <dbReference type="Proteomes" id="UP000177190"/>
    </source>
</evidence>
<dbReference type="STRING" id="1802200.A2812_01670"/>
<feature type="binding site" evidence="9">
    <location>
        <begin position="132"/>
        <end position="134"/>
    </location>
    <ligand>
        <name>(6S)-5,6,7,8-tetrahydrofolate</name>
        <dbReference type="ChEBI" id="CHEBI:57453"/>
    </ligand>
</feature>
<evidence type="ECO:0000256" key="1">
    <source>
        <dbReference type="ARBA" id="ARBA00001933"/>
    </source>
</evidence>
<organism evidence="12 13">
    <name type="scientific">Candidatus Staskawiczbacteria bacterium RIFCSPHIGHO2_01_FULL_36_16</name>
    <dbReference type="NCBI Taxonomy" id="1802200"/>
    <lineage>
        <taxon>Bacteria</taxon>
        <taxon>Candidatus Staskawicziibacteriota</taxon>
    </lineage>
</organism>
<dbReference type="Gene3D" id="3.90.1150.10">
    <property type="entry name" value="Aspartate Aminotransferase, domain 1"/>
    <property type="match status" value="1"/>
</dbReference>
<dbReference type="CDD" id="cd00378">
    <property type="entry name" value="SHMT"/>
    <property type="match status" value="1"/>
</dbReference>
<dbReference type="GO" id="GO:0019264">
    <property type="term" value="P:glycine biosynthetic process from serine"/>
    <property type="evidence" value="ECO:0007669"/>
    <property type="project" value="UniProtKB-UniRule"/>
</dbReference>
<gene>
    <name evidence="9" type="primary">glyA</name>
    <name evidence="12" type="ORF">A2812_01670</name>
</gene>
<dbReference type="Pfam" id="PF00464">
    <property type="entry name" value="SHMT"/>
    <property type="match status" value="1"/>
</dbReference>
<feature type="binding site" evidence="9">
    <location>
        <position position="128"/>
    </location>
    <ligand>
        <name>(6S)-5,6,7,8-tetrahydrofolate</name>
        <dbReference type="ChEBI" id="CHEBI:57453"/>
    </ligand>
</feature>
<dbReference type="InterPro" id="IPR015424">
    <property type="entry name" value="PyrdxlP-dep_Trfase"/>
</dbReference>
<comment type="similarity">
    <text evidence="3 9">Belongs to the SHMT family.</text>
</comment>
<protein>
    <recommendedName>
        <fullName evidence="9">Serine hydroxymethyltransferase</fullName>
        <shortName evidence="9">SHMT</shortName>
        <shortName evidence="9">Serine methylase</shortName>
        <ecNumber evidence="9">2.1.2.1</ecNumber>
    </recommendedName>
</protein>
<comment type="pathway">
    <text evidence="9">One-carbon metabolism; tetrahydrofolate interconversion.</text>
</comment>
<sequence length="426" mass="46744">MKLKKSRLNRGSSTLSGQDPQIAKLIELEADRQKTSLEMIPSENHCSPAVREALGSILTDKYAEGYPGKRYYAGLKYYDILEDLCRARAKKLFKVPHANVQPYSGSPANAAVYMAVCEPKDTIMGMALPMGGHLTHGWKVNFSAKFFNSIQYGVYEKTGLLNYEEVEKLAKEHKPKLIFAGATAYPRIFDWKRLGEIADSVGAYLAADIAHIAGLVAGGAHPSPVPYVHIVSTTTHKTLRGPRGGMIMVTQKGLNKDPDLAKKIDKAIFPGFQGGPHMHQVAAIAVCLKEASTQAFKKYAKQIVKNAKALAEGLKKYDFKLISGGTDNHLILIDLRNKNVSGPEAQDLLEAAGITINKNSIPYDPAPPFKPSGIRMGTPAITTRGMKEKEMKKIAGWINEVISNPKSVKKVRGEIKKFCKKFPLPK</sequence>
<comment type="function">
    <text evidence="9">Catalyzes the reversible interconversion of serine and glycine with tetrahydrofolate (THF) serving as the one-carbon carrier. This reaction serves as the major source of one-carbon groups required for the biosynthesis of purines, thymidylate, methionine, and other important biomolecules. Also exhibits THF-independent aldolase activity toward beta-hydroxyamino acids, producing glycine and aldehydes, via a retro-aldol mechanism.</text>
</comment>
<feature type="modified residue" description="N6-(pyridoxal phosphate)lysine" evidence="9 10">
    <location>
        <position position="237"/>
    </location>
</feature>
<evidence type="ECO:0000256" key="8">
    <source>
        <dbReference type="ARBA" id="ARBA00022898"/>
    </source>
</evidence>
<comment type="cofactor">
    <cofactor evidence="1 9 10">
        <name>pyridoxal 5'-phosphate</name>
        <dbReference type="ChEBI" id="CHEBI:597326"/>
    </cofactor>
</comment>
<dbReference type="UniPathway" id="UPA00193"/>
<dbReference type="GO" id="GO:0032259">
    <property type="term" value="P:methylation"/>
    <property type="evidence" value="ECO:0007669"/>
    <property type="project" value="UniProtKB-KW"/>
</dbReference>
<evidence type="ECO:0000256" key="6">
    <source>
        <dbReference type="ARBA" id="ARBA00022563"/>
    </source>
</evidence>
<accession>A0A1G2HR01</accession>
<feature type="domain" description="Serine hydroxymethyltransferase-like" evidence="11">
    <location>
        <begin position="16"/>
        <end position="398"/>
    </location>
</feature>
<dbReference type="PIRSF" id="PIRSF000412">
    <property type="entry name" value="SHMT"/>
    <property type="match status" value="1"/>
</dbReference>
<dbReference type="GO" id="GO:0005829">
    <property type="term" value="C:cytosol"/>
    <property type="evidence" value="ECO:0007669"/>
    <property type="project" value="TreeGrafter"/>
</dbReference>
<comment type="subunit">
    <text evidence="4 9">Homodimer.</text>
</comment>
<dbReference type="GO" id="GO:0008168">
    <property type="term" value="F:methyltransferase activity"/>
    <property type="evidence" value="ECO:0007669"/>
    <property type="project" value="UniProtKB-KW"/>
</dbReference>